<feature type="transmembrane region" description="Helical" evidence="2">
    <location>
        <begin position="7"/>
        <end position="27"/>
    </location>
</feature>
<keyword evidence="3" id="KW-1185">Reference proteome</keyword>
<feature type="compositionally biased region" description="Basic and acidic residues" evidence="1">
    <location>
        <begin position="2000"/>
        <end position="2013"/>
    </location>
</feature>
<feature type="compositionally biased region" description="Basic and acidic residues" evidence="1">
    <location>
        <begin position="2021"/>
        <end position="2039"/>
    </location>
</feature>
<accession>A0ABM4D898</accession>
<proteinExistence type="predicted"/>
<feature type="region of interest" description="Disordered" evidence="1">
    <location>
        <begin position="1772"/>
        <end position="1924"/>
    </location>
</feature>
<feature type="region of interest" description="Disordered" evidence="1">
    <location>
        <begin position="224"/>
        <end position="250"/>
    </location>
</feature>
<feature type="compositionally biased region" description="Polar residues" evidence="1">
    <location>
        <begin position="2043"/>
        <end position="2063"/>
    </location>
</feature>
<dbReference type="GeneID" id="124817577"/>
<evidence type="ECO:0000256" key="1">
    <source>
        <dbReference type="SAM" id="MobiDB-lite"/>
    </source>
</evidence>
<feature type="compositionally biased region" description="Basic and acidic residues" evidence="1">
    <location>
        <begin position="1885"/>
        <end position="1900"/>
    </location>
</feature>
<feature type="region of interest" description="Disordered" evidence="1">
    <location>
        <begin position="1979"/>
        <end position="2080"/>
    </location>
</feature>
<feature type="compositionally biased region" description="Basic and acidic residues" evidence="1">
    <location>
        <begin position="1845"/>
        <end position="1877"/>
    </location>
</feature>
<organism evidence="3 4">
    <name type="scientific">Hydra vulgaris</name>
    <name type="common">Hydra</name>
    <name type="synonym">Hydra attenuata</name>
    <dbReference type="NCBI Taxonomy" id="6087"/>
    <lineage>
        <taxon>Eukaryota</taxon>
        <taxon>Metazoa</taxon>
        <taxon>Cnidaria</taxon>
        <taxon>Hydrozoa</taxon>
        <taxon>Hydroidolina</taxon>
        <taxon>Anthoathecata</taxon>
        <taxon>Aplanulata</taxon>
        <taxon>Hydridae</taxon>
        <taxon>Hydra</taxon>
    </lineage>
</organism>
<evidence type="ECO:0000313" key="3">
    <source>
        <dbReference type="Proteomes" id="UP001652625"/>
    </source>
</evidence>
<feature type="compositionally biased region" description="Basic and acidic residues" evidence="1">
    <location>
        <begin position="696"/>
        <end position="719"/>
    </location>
</feature>
<feature type="region of interest" description="Disordered" evidence="1">
    <location>
        <begin position="310"/>
        <end position="338"/>
    </location>
</feature>
<keyword evidence="2" id="KW-0812">Transmembrane</keyword>
<feature type="compositionally biased region" description="Basic and acidic residues" evidence="1">
    <location>
        <begin position="240"/>
        <end position="249"/>
    </location>
</feature>
<protein>
    <submittedName>
        <fullName evidence="4">MATH and LRR domain-containing protein PFE0570w isoform X2</fullName>
    </submittedName>
</protein>
<gene>
    <name evidence="4" type="primary">LOC124817577</name>
</gene>
<name>A0ABM4D898_HYDVU</name>
<keyword evidence="2" id="KW-0472">Membrane</keyword>
<feature type="compositionally biased region" description="Polar residues" evidence="1">
    <location>
        <begin position="1797"/>
        <end position="1808"/>
    </location>
</feature>
<feature type="region of interest" description="Disordered" evidence="1">
    <location>
        <begin position="688"/>
        <end position="719"/>
    </location>
</feature>
<reference evidence="4" key="1">
    <citation type="submission" date="2025-08" db="UniProtKB">
        <authorList>
            <consortium name="RefSeq"/>
        </authorList>
    </citation>
    <scope>IDENTIFICATION</scope>
</reference>
<dbReference type="Proteomes" id="UP001652625">
    <property type="component" value="Chromosome 12"/>
</dbReference>
<evidence type="ECO:0000313" key="4">
    <source>
        <dbReference type="RefSeq" id="XP_065670536.1"/>
    </source>
</evidence>
<evidence type="ECO:0000256" key="2">
    <source>
        <dbReference type="SAM" id="Phobius"/>
    </source>
</evidence>
<sequence length="2559" mass="290381">MRYKRRCYTLHIILYIMTITLTVTSFLSNKSSNTFFTEADEPLSNPLLKKSISKLNKSFKIKINDRQPILDLSVRSFLNANRNLPRRKRKRNNVPQKVKDINNSETRILKDQTYFGNYVSNGRLLDTLVPNKGLLDTTLNTYTLMQKDDLLDSSKAKTEMFNPSVRKLENKEIDLYGSQINPAKSCRDVFLTKKDALSGNYWIKTEDGELLMVACGFPLKVQTRTQSDNDKNKNSIGEIKLQENGKKMSESANSLISLEKTLELTKSSLKDEENVKLKTSNINKNSQSFLKLENYNQPQLKTNELYIRNSSPDSQVPSNSMQKDNPNNIDVVPTKSSKFTIPGRKTETKKTTIITLPTIVTTTIKSETTTKKTNPTTVTIPTMTTTITTPTTNKITQTTSAPPTTIPIPTTVPTTTTKAITVTRTTTTKTIKPPIETPPPLQTPPPLISPPPIARVVNNINTLTVTKPQSTAFNLPINMLSDEKSVDKIYKTRNSLINSKLENPKLESEMNLKVQKVLRKGYKNGNAGDLGDIQDEIPPETGTDMGVKLQAVGTPQNTPEQTMKVNYKVAQEFETQPQVRSWAFRENNMLQNHAFDEQYNSIDVSEKKKNKNDQKPKIRSWTSNQIDMQKNLTKDQYNNFEKNDQEIAENTFKEQYKEFEHLKKSLKDFKGNSQKDVLSLPITNDQETSLSSLTNNEEKEKLIQSKPPMIDKSEKEKEKENLSQNMIDESENDVFRHNKDEKSQKITENLNGDVSVLNNNFQGGNNVNDNSLNDFKLNKESTSEKNGNALTTYSKKDDNKEDKFTKAFKQNSFLNDPSLVKNDFSNLVNIGNITDEAKPTDRMSLMIKSNPQSEEAFIKNLSHPINTDNQITSENDEMVFNNLIAKKKETQTAIKRGKEAYLKGDEFVLDSENDEALNRFFKNKSFQNGKNERETDKKFDVFKPIKLKQISGPPNPIVLEKEEHSGSYNQQSSKLRYLGVLNDEPERLDKKKEQLKDESKLKDQKLFLYKKLRGDGDENSEAKPSNIYVDNRVFIYGGIKGGKEILPTVLNTVIKKDKGGEEEIQRRIKLRDFSEADAVIDSSPKSFIKKKGENSITFEIDDATNKDLKEIDQDKPINQKDSSSIFIEKNIDFENEKQEKIGGTNPVIRQLTSNYVSNSNKENEQPSFSQKDLEQIKRVQLIKAQAHNAEDVLTGKFSTSNLKHFLYKNGSAESDFIDSYGFVRDGTGGAHRIFGTNDIKKQVKQTNIRPIQSSLNVDKNLAKVQVTKSFKNKFDSFSGELGEEQQPFREHFTRNKLNVNPSLEAEKKIKVKTSDYVSPINQEQLPGASDRLDFLDMTSIYEPLKTMSHSLSGLLSEAQKNMSNIPGYSQDNKKMDEEVRKNADKIVTQTTELLHHDSIRQKIEQPESHHILNEATSPIMDKRWEIKSPYVIKNAPTTGADKRTELIEVEEEFAKEESKPPSTDPVLQKIINHMKSGFAIKTSSYTKGADDKRTKIFYNADNKRKQISNNANAKRTKIPFKWPQPVNTYVKNQNEHAINRIRKEISEVNSLCKRISNENFNKSLKVEVLNIFNMSKIENCKNFEEKDFAPDKRPSSAITNANIFQMFSQNSKKNFQSTNKTSLNNNLLLANDNPISNKTKLSENMTLNNVMSTSKNMLYDQTNFLNALDLKRIVTPAFTTYTAYVKSHDLKQELFNGIFPEPQVQISENLNKTIEGNKFNHLDFGSRPRKFKSSILGKSNILRLKADTYLKRRKREINTKIVPKRIRALIPSKVGRLQPSNLKPMPPVGHDPDDSGSKNSLITDVETPNRNKKVKSKVSSENEVNKQITNAKTKKSEDEDNNTLKAKDEDGVQDLKDDQDSVELRKISKENESETQRVDTTFEAGLKESDKNEQKVKNNVDNDGINFDLGAQRNASEKQKSEEDSAYGNITIFNYPINVTALEEGIMKLINQTTPSPKVYKGKEQDDYVKKIEAQNKKYPELKLPQKHGEYIPPDDDEYDQRPTQKPKLDKPKMVSKYKKPKNELTKEEEKSVAKETEKAVANQPNNQSKNGSENEDNLSSYNPPLPPLKTNIREDKTGKDLKIPNIIDTTPTESSPHSLLEVAKSTREANNSELFKLTLKEGKIKIEKLKSEESATFLKQVNLGDASNSSKQNNSDSSKNNSIAFSTLSNQNISLTNMQNINKTFEEKIPKSYDLEKITNATGNPIKNTNTTTSHLSHANQTGNQQVESIKLLEGKNESKINQSLEPLKQILNKNETSLSNSTANETKNQEVLANKTQSKHIQQWQLNPAELSTSGIAPFPIDANNAIPLIPIPVDSPLGKLLYPALNIPANNQIRMFHRLIKLNNNLSTNSPLLEPEKKIIGAPIELSETKRVEDTMKLFNRQNLKPNDFTTLFQVSKDQTFSNLDTETKNKLTSMITPDKRGSVSINKTTALISGSNDVIIDIPIFKASELQTLLSVPYKNSFDPMPGSAVHIELENKNGRFVMVPDALNFAQTLPQNIKLYSQYKIPKIQKKSLIRNENRRHHSNKATKINNNLQSRNILYRNKNLHKKQTLNLT</sequence>
<dbReference type="RefSeq" id="XP_065670536.1">
    <property type="nucleotide sequence ID" value="XM_065814464.1"/>
</dbReference>
<keyword evidence="2" id="KW-1133">Transmembrane helix</keyword>